<organism evidence="4 5">
    <name type="scientific">Alteromonas ponticola</name>
    <dbReference type="NCBI Taxonomy" id="2720613"/>
    <lineage>
        <taxon>Bacteria</taxon>
        <taxon>Pseudomonadati</taxon>
        <taxon>Pseudomonadota</taxon>
        <taxon>Gammaproteobacteria</taxon>
        <taxon>Alteromonadales</taxon>
        <taxon>Alteromonadaceae</taxon>
        <taxon>Alteromonas/Salinimonas group</taxon>
        <taxon>Alteromonas</taxon>
    </lineage>
</organism>
<sequence>MSASSDKAEGTLDKAKGKAKEVTGSVTGNKDMENEGKADQTKGSAKKIKGEVKDAFGSD</sequence>
<evidence type="ECO:0000313" key="4">
    <source>
        <dbReference type="EMBL" id="NMH59237.1"/>
    </source>
</evidence>
<keyword evidence="5" id="KW-1185">Reference proteome</keyword>
<evidence type="ECO:0000256" key="1">
    <source>
        <dbReference type="ARBA" id="ARBA00009129"/>
    </source>
</evidence>
<name>A0ABX1QYC4_9ALTE</name>
<proteinExistence type="inferred from homology"/>
<dbReference type="SUPFAM" id="SSF69047">
    <property type="entry name" value="Hypothetical protein YjbJ"/>
    <property type="match status" value="1"/>
</dbReference>
<feature type="compositionally biased region" description="Basic and acidic residues" evidence="2">
    <location>
        <begin position="48"/>
        <end position="59"/>
    </location>
</feature>
<dbReference type="Pfam" id="PF05532">
    <property type="entry name" value="CsbD"/>
    <property type="match status" value="1"/>
</dbReference>
<dbReference type="RefSeq" id="WP_169209800.1">
    <property type="nucleotide sequence ID" value="NZ_JAATNW010000002.1"/>
</dbReference>
<gene>
    <name evidence="4" type="ORF">HCJ96_04285</name>
</gene>
<dbReference type="Gene3D" id="1.10.1470.10">
    <property type="entry name" value="YjbJ"/>
    <property type="match status" value="1"/>
</dbReference>
<comment type="similarity">
    <text evidence="1">Belongs to the UPF0337 (CsbD) family.</text>
</comment>
<dbReference type="InterPro" id="IPR036629">
    <property type="entry name" value="YjbJ_sf"/>
</dbReference>
<evidence type="ECO:0000256" key="2">
    <source>
        <dbReference type="SAM" id="MobiDB-lite"/>
    </source>
</evidence>
<comment type="caution">
    <text evidence="4">The sequence shown here is derived from an EMBL/GenBank/DDBJ whole genome shotgun (WGS) entry which is preliminary data.</text>
</comment>
<feature type="compositionally biased region" description="Basic and acidic residues" evidence="2">
    <location>
        <begin position="1"/>
        <end position="21"/>
    </location>
</feature>
<dbReference type="Proteomes" id="UP000709336">
    <property type="component" value="Unassembled WGS sequence"/>
</dbReference>
<feature type="region of interest" description="Disordered" evidence="2">
    <location>
        <begin position="1"/>
        <end position="59"/>
    </location>
</feature>
<accession>A0ABX1QYC4</accession>
<feature type="domain" description="CsbD-like" evidence="3">
    <location>
        <begin position="6"/>
        <end position="56"/>
    </location>
</feature>
<reference evidence="4 5" key="1">
    <citation type="submission" date="2020-03" db="EMBL/GenBank/DDBJ databases">
        <title>Alteromonas ponticola sp. nov., isolated from seawater.</title>
        <authorList>
            <person name="Yoon J.-H."/>
            <person name="Kim Y.-O."/>
        </authorList>
    </citation>
    <scope>NUCLEOTIDE SEQUENCE [LARGE SCALE GENOMIC DNA]</scope>
    <source>
        <strain evidence="4 5">MYP5</strain>
    </source>
</reference>
<protein>
    <submittedName>
        <fullName evidence="4">CsbD family protein</fullName>
    </submittedName>
</protein>
<evidence type="ECO:0000313" key="5">
    <source>
        <dbReference type="Proteomes" id="UP000709336"/>
    </source>
</evidence>
<dbReference type="EMBL" id="JAATNW010000002">
    <property type="protein sequence ID" value="NMH59237.1"/>
    <property type="molecule type" value="Genomic_DNA"/>
</dbReference>
<feature type="compositionally biased region" description="Basic and acidic residues" evidence="2">
    <location>
        <begin position="30"/>
        <end position="40"/>
    </location>
</feature>
<evidence type="ECO:0000259" key="3">
    <source>
        <dbReference type="Pfam" id="PF05532"/>
    </source>
</evidence>
<dbReference type="InterPro" id="IPR008462">
    <property type="entry name" value="CsbD"/>
</dbReference>